<proteinExistence type="predicted"/>
<feature type="region of interest" description="Disordered" evidence="10">
    <location>
        <begin position="1"/>
        <end position="88"/>
    </location>
</feature>
<keyword evidence="7" id="KW-0804">Transcription</keyword>
<dbReference type="InterPro" id="IPR036236">
    <property type="entry name" value="Znf_C2H2_sf"/>
</dbReference>
<evidence type="ECO:0000259" key="11">
    <source>
        <dbReference type="PROSITE" id="PS50157"/>
    </source>
</evidence>
<dbReference type="PANTHER" id="PTHR26374">
    <property type="entry name" value="ZINC FINGER PROTEIN ZAT5"/>
    <property type="match status" value="1"/>
</dbReference>
<evidence type="ECO:0000313" key="12">
    <source>
        <dbReference type="EMBL" id="KAG0497751.1"/>
    </source>
</evidence>
<keyword evidence="4 9" id="KW-0863">Zinc-finger</keyword>
<evidence type="ECO:0000256" key="4">
    <source>
        <dbReference type="ARBA" id="ARBA00022771"/>
    </source>
</evidence>
<dbReference type="SMART" id="SM00355">
    <property type="entry name" value="ZnF_C2H2"/>
    <property type="match status" value="2"/>
</dbReference>
<comment type="subcellular location">
    <subcellularLocation>
        <location evidence="1">Nucleus</location>
    </subcellularLocation>
</comment>
<feature type="domain" description="C2H2-type" evidence="11">
    <location>
        <begin position="165"/>
        <end position="187"/>
    </location>
</feature>
<organism evidence="12 13">
    <name type="scientific">Vanilla planifolia</name>
    <name type="common">Vanilla</name>
    <dbReference type="NCBI Taxonomy" id="51239"/>
    <lineage>
        <taxon>Eukaryota</taxon>
        <taxon>Viridiplantae</taxon>
        <taxon>Streptophyta</taxon>
        <taxon>Embryophyta</taxon>
        <taxon>Tracheophyta</taxon>
        <taxon>Spermatophyta</taxon>
        <taxon>Magnoliopsida</taxon>
        <taxon>Liliopsida</taxon>
        <taxon>Asparagales</taxon>
        <taxon>Orchidaceae</taxon>
        <taxon>Vanilloideae</taxon>
        <taxon>Vanilleae</taxon>
        <taxon>Vanilla</taxon>
    </lineage>
</organism>
<feature type="compositionally biased region" description="Low complexity" evidence="10">
    <location>
        <begin position="1"/>
        <end position="17"/>
    </location>
</feature>
<accession>A0A835RT12</accession>
<keyword evidence="5" id="KW-0862">Zinc</keyword>
<keyword evidence="8" id="KW-0539">Nucleus</keyword>
<name>A0A835RT12_VANPL</name>
<evidence type="ECO:0000256" key="6">
    <source>
        <dbReference type="ARBA" id="ARBA00023015"/>
    </source>
</evidence>
<evidence type="ECO:0000256" key="5">
    <source>
        <dbReference type="ARBA" id="ARBA00022833"/>
    </source>
</evidence>
<dbReference type="SUPFAM" id="SSF57667">
    <property type="entry name" value="beta-beta-alpha zinc fingers"/>
    <property type="match status" value="1"/>
</dbReference>
<gene>
    <name evidence="12" type="ORF">HPP92_002442</name>
</gene>
<evidence type="ECO:0000256" key="1">
    <source>
        <dbReference type="ARBA" id="ARBA00004123"/>
    </source>
</evidence>
<dbReference type="PROSITE" id="PS50157">
    <property type="entry name" value="ZINC_FINGER_C2H2_2"/>
    <property type="match status" value="2"/>
</dbReference>
<dbReference type="AlphaFoldDB" id="A0A835RT12"/>
<feature type="compositionally biased region" description="Basic and acidic residues" evidence="10">
    <location>
        <begin position="73"/>
        <end position="83"/>
    </location>
</feature>
<dbReference type="EMBL" id="JADCNL010000001">
    <property type="protein sequence ID" value="KAG0497751.1"/>
    <property type="molecule type" value="Genomic_DNA"/>
</dbReference>
<dbReference type="InterPro" id="IPR013087">
    <property type="entry name" value="Znf_C2H2_type"/>
</dbReference>
<dbReference type="Proteomes" id="UP000636800">
    <property type="component" value="Chromosome 1"/>
</dbReference>
<evidence type="ECO:0000313" key="13">
    <source>
        <dbReference type="Proteomes" id="UP000636800"/>
    </source>
</evidence>
<feature type="compositionally biased region" description="Basic residues" evidence="10">
    <location>
        <begin position="25"/>
        <end position="35"/>
    </location>
</feature>
<evidence type="ECO:0000256" key="7">
    <source>
        <dbReference type="ARBA" id="ARBA00023163"/>
    </source>
</evidence>
<dbReference type="PROSITE" id="PS00028">
    <property type="entry name" value="ZINC_FINGER_C2H2_1"/>
    <property type="match status" value="2"/>
</dbReference>
<dbReference type="GO" id="GO:0005634">
    <property type="term" value="C:nucleus"/>
    <property type="evidence" value="ECO:0007669"/>
    <property type="project" value="UniProtKB-SubCell"/>
</dbReference>
<comment type="caution">
    <text evidence="12">The sequence shown here is derived from an EMBL/GenBank/DDBJ whole genome shotgun (WGS) entry which is preliminary data.</text>
</comment>
<evidence type="ECO:0000256" key="3">
    <source>
        <dbReference type="ARBA" id="ARBA00022737"/>
    </source>
</evidence>
<keyword evidence="3" id="KW-0677">Repeat</keyword>
<dbReference type="Pfam" id="PF13912">
    <property type="entry name" value="zf-C2H2_6"/>
    <property type="match status" value="2"/>
</dbReference>
<evidence type="ECO:0000256" key="2">
    <source>
        <dbReference type="ARBA" id="ARBA00022723"/>
    </source>
</evidence>
<evidence type="ECO:0000256" key="9">
    <source>
        <dbReference type="PROSITE-ProRule" id="PRU00042"/>
    </source>
</evidence>
<feature type="domain" description="C2H2-type" evidence="11">
    <location>
        <begin position="99"/>
        <end position="126"/>
    </location>
</feature>
<dbReference type="GO" id="GO:0008270">
    <property type="term" value="F:zinc ion binding"/>
    <property type="evidence" value="ECO:0007669"/>
    <property type="project" value="UniProtKB-KW"/>
</dbReference>
<dbReference type="Gene3D" id="3.30.160.60">
    <property type="entry name" value="Classic Zinc Finger"/>
    <property type="match status" value="1"/>
</dbReference>
<evidence type="ECO:0000256" key="10">
    <source>
        <dbReference type="SAM" id="MobiDB-lite"/>
    </source>
</evidence>
<evidence type="ECO:0000256" key="8">
    <source>
        <dbReference type="ARBA" id="ARBA00023242"/>
    </source>
</evidence>
<dbReference type="PANTHER" id="PTHR26374:SF466">
    <property type="entry name" value="OS09G0122000 PROTEIN"/>
    <property type="match status" value="1"/>
</dbReference>
<keyword evidence="2" id="KW-0479">Metal-binding</keyword>
<reference evidence="12 13" key="1">
    <citation type="journal article" date="2020" name="Nat. Food">
        <title>A phased Vanilla planifolia genome enables genetic improvement of flavour and production.</title>
        <authorList>
            <person name="Hasing T."/>
            <person name="Tang H."/>
            <person name="Brym M."/>
            <person name="Khazi F."/>
            <person name="Huang T."/>
            <person name="Chambers A.H."/>
        </authorList>
    </citation>
    <scope>NUCLEOTIDE SEQUENCE [LARGE SCALE GENOMIC DNA]</scope>
    <source>
        <tissue evidence="12">Leaf</tissue>
    </source>
</reference>
<sequence length="247" mass="26263">MDAQEEAVGSRSSSSAGEGRGLVIARRRRTKRRRTIVPAASSSASSAEESGVTDEEEDMANCLIPSPRAAEGTGRDERREQEVHGGGSQWGDRAGFYVYECKTCKKCFSSFQALGGHRANHKKLEMAASSAEEKKGIVEECDMQIGMNSLPSKPVAWTGGKAKVHVCSICGSGFSSGQALGGHMRRHRPPTVATEEAVEETKKDKSVLSLDLNLPASADDENSHFAVAGNANFPPAVVAPALVGCHY</sequence>
<keyword evidence="6" id="KW-0805">Transcription regulation</keyword>
<feature type="compositionally biased region" description="Low complexity" evidence="10">
    <location>
        <begin position="39"/>
        <end position="50"/>
    </location>
</feature>
<keyword evidence="13" id="KW-1185">Reference proteome</keyword>
<dbReference type="OrthoDB" id="636685at2759"/>
<protein>
    <recommendedName>
        <fullName evidence="11">C2H2-type domain-containing protein</fullName>
    </recommendedName>
</protein>